<accession>A0A7C9LPB5</accession>
<organism evidence="1 2">
    <name type="scientific">Sediminimonas qiaohouensis</name>
    <dbReference type="NCBI Taxonomy" id="552061"/>
    <lineage>
        <taxon>Bacteria</taxon>
        <taxon>Pseudomonadati</taxon>
        <taxon>Pseudomonadota</taxon>
        <taxon>Alphaproteobacteria</taxon>
        <taxon>Rhodobacterales</taxon>
        <taxon>Roseobacteraceae</taxon>
        <taxon>Sediminimonas</taxon>
    </lineage>
</organism>
<reference evidence="1 2" key="1">
    <citation type="submission" date="2019-06" db="EMBL/GenBank/DDBJ databases">
        <title>Enrichment of Autotrophic Halophilic Microorganisms from Red Sea Brine Pool Using Microbial Electrosynthesis System.</title>
        <authorList>
            <person name="Alqahtani M.F."/>
            <person name="Bajracharya S."/>
            <person name="Katuri K.P."/>
            <person name="Ali M."/>
            <person name="Saikaly P.E."/>
        </authorList>
    </citation>
    <scope>NUCLEOTIDE SEQUENCE [LARGE SCALE GENOMIC DNA]</scope>
    <source>
        <strain evidence="1">MES6</strain>
    </source>
</reference>
<dbReference type="Pfam" id="PF14367">
    <property type="entry name" value="DUF4411"/>
    <property type="match status" value="1"/>
</dbReference>
<comment type="caution">
    <text evidence="1">The sequence shown here is derived from an EMBL/GenBank/DDBJ whole genome shotgun (WGS) entry which is preliminary data.</text>
</comment>
<proteinExistence type="predicted"/>
<dbReference type="Proteomes" id="UP000483078">
    <property type="component" value="Unassembled WGS sequence"/>
</dbReference>
<sequence length="156" mass="17785">MDVYCIDTSALIAAWQERYPPENFPRVWERFDDLIAADRLVAPTEVLRETSKRSDELNGWLKQRDTMFRELEEAIQIEAANVLANYPRLVGERKLRTSADPFVIALARVESLQIVTDEKPTGNQNRPNIPDVCTGMGMPKPMNLLQLIQTEGWVVG</sequence>
<dbReference type="EMBL" id="VENJ01000012">
    <property type="protein sequence ID" value="MTJ04960.1"/>
    <property type="molecule type" value="Genomic_DNA"/>
</dbReference>
<gene>
    <name evidence="1" type="ORF">FH759_09755</name>
</gene>
<evidence type="ECO:0000313" key="1">
    <source>
        <dbReference type="EMBL" id="MTJ04960.1"/>
    </source>
</evidence>
<dbReference type="AlphaFoldDB" id="A0A7C9LPB5"/>
<dbReference type="RefSeq" id="WP_273249711.1">
    <property type="nucleotide sequence ID" value="NZ_VENJ01000012.1"/>
</dbReference>
<dbReference type="InterPro" id="IPR029060">
    <property type="entry name" value="PIN-like_dom_sf"/>
</dbReference>
<evidence type="ECO:0000313" key="2">
    <source>
        <dbReference type="Proteomes" id="UP000483078"/>
    </source>
</evidence>
<name>A0A7C9LPB5_9RHOB</name>
<dbReference type="SUPFAM" id="SSF88723">
    <property type="entry name" value="PIN domain-like"/>
    <property type="match status" value="1"/>
</dbReference>
<dbReference type="PIRSF" id="PIRSF008505">
    <property type="entry name" value="UCP008505"/>
    <property type="match status" value="1"/>
</dbReference>
<protein>
    <submittedName>
        <fullName evidence="1">DUF4411 family protein</fullName>
    </submittedName>
</protein>
<dbReference type="InterPro" id="IPR016541">
    <property type="entry name" value="UCP008505"/>
</dbReference>